<evidence type="ECO:0000313" key="1">
    <source>
        <dbReference type="EMBL" id="CAG8837428.1"/>
    </source>
</evidence>
<proteinExistence type="predicted"/>
<accession>A0ACA9SI61</accession>
<gene>
    <name evidence="1" type="ORF">RPERSI_LOCUS30301</name>
</gene>
<evidence type="ECO:0000313" key="2">
    <source>
        <dbReference type="Proteomes" id="UP000789920"/>
    </source>
</evidence>
<dbReference type="EMBL" id="CAJVQC010117650">
    <property type="protein sequence ID" value="CAG8837428.1"/>
    <property type="molecule type" value="Genomic_DNA"/>
</dbReference>
<organism evidence="1 2">
    <name type="scientific">Racocetra persica</name>
    <dbReference type="NCBI Taxonomy" id="160502"/>
    <lineage>
        <taxon>Eukaryota</taxon>
        <taxon>Fungi</taxon>
        <taxon>Fungi incertae sedis</taxon>
        <taxon>Mucoromycota</taxon>
        <taxon>Glomeromycotina</taxon>
        <taxon>Glomeromycetes</taxon>
        <taxon>Diversisporales</taxon>
        <taxon>Gigasporaceae</taxon>
        <taxon>Racocetra</taxon>
    </lineage>
</organism>
<name>A0ACA9SI61_9GLOM</name>
<feature type="non-terminal residue" evidence="1">
    <location>
        <position position="52"/>
    </location>
</feature>
<sequence>MELENINPLSKNILFAIISVISQTTESSLQQQSISLTTLNNKFEYVNNESDE</sequence>
<dbReference type="Proteomes" id="UP000789920">
    <property type="component" value="Unassembled WGS sequence"/>
</dbReference>
<comment type="caution">
    <text evidence="1">The sequence shown here is derived from an EMBL/GenBank/DDBJ whole genome shotgun (WGS) entry which is preliminary data.</text>
</comment>
<reference evidence="1" key="1">
    <citation type="submission" date="2021-06" db="EMBL/GenBank/DDBJ databases">
        <authorList>
            <person name="Kallberg Y."/>
            <person name="Tangrot J."/>
            <person name="Rosling A."/>
        </authorList>
    </citation>
    <scope>NUCLEOTIDE SEQUENCE</scope>
    <source>
        <strain evidence="1">MA461A</strain>
    </source>
</reference>
<protein>
    <submittedName>
        <fullName evidence="1">3114_t:CDS:1</fullName>
    </submittedName>
</protein>
<keyword evidence="2" id="KW-1185">Reference proteome</keyword>